<dbReference type="RefSeq" id="WP_160410961.1">
    <property type="nucleotide sequence ID" value="NZ_WSES01000019.1"/>
</dbReference>
<name>A0A7X3G6I0_9BURK</name>
<gene>
    <name evidence="2" type="ORF">GPY61_31960</name>
</gene>
<proteinExistence type="predicted"/>
<feature type="region of interest" description="Disordered" evidence="1">
    <location>
        <begin position="1"/>
        <end position="39"/>
    </location>
</feature>
<dbReference type="AlphaFoldDB" id="A0A7X3G6I0"/>
<reference evidence="2 3" key="1">
    <citation type="submission" date="2019-12" db="EMBL/GenBank/DDBJ databases">
        <authorList>
            <person name="Li C."/>
            <person name="Zhao J."/>
        </authorList>
    </citation>
    <scope>NUCLEOTIDE SEQUENCE [LARGE SCALE GENOMIC DNA]</scope>
    <source>
        <strain evidence="2 3">NEAU-DD11</strain>
    </source>
</reference>
<evidence type="ECO:0000256" key="1">
    <source>
        <dbReference type="SAM" id="MobiDB-lite"/>
    </source>
</evidence>
<dbReference type="EMBL" id="WSES01000019">
    <property type="protein sequence ID" value="MVW64538.1"/>
    <property type="molecule type" value="Genomic_DNA"/>
</dbReference>
<accession>A0A7X3G6I0</accession>
<protein>
    <submittedName>
        <fullName evidence="2">Uncharacterized protein</fullName>
    </submittedName>
</protein>
<keyword evidence="3" id="KW-1185">Reference proteome</keyword>
<feature type="compositionally biased region" description="Polar residues" evidence="1">
    <location>
        <begin position="1"/>
        <end position="18"/>
    </location>
</feature>
<organism evidence="2 3">
    <name type="scientific">Massilia cellulosiltytica</name>
    <dbReference type="NCBI Taxonomy" id="2683234"/>
    <lineage>
        <taxon>Bacteria</taxon>
        <taxon>Pseudomonadati</taxon>
        <taxon>Pseudomonadota</taxon>
        <taxon>Betaproteobacteria</taxon>
        <taxon>Burkholderiales</taxon>
        <taxon>Oxalobacteraceae</taxon>
        <taxon>Telluria group</taxon>
        <taxon>Massilia</taxon>
    </lineage>
</organism>
<evidence type="ECO:0000313" key="2">
    <source>
        <dbReference type="EMBL" id="MVW64538.1"/>
    </source>
</evidence>
<sequence length="157" mass="16961">MNEAKVNTNIGDVSSPETKNPPKCVGATEPTLGGQSKPIFQHPERAPYELGCLLRRLPRHLHGASLDAVQLEQIEAADRHAANTTATLLDGLQSLGRVLWSAAVNEDFPAHVGDCARVGTLVTEIALQLEFLNGFREEVAEHNLRIAQAGPRAEARV</sequence>
<dbReference type="Proteomes" id="UP000443353">
    <property type="component" value="Unassembled WGS sequence"/>
</dbReference>
<comment type="caution">
    <text evidence="2">The sequence shown here is derived from an EMBL/GenBank/DDBJ whole genome shotgun (WGS) entry which is preliminary data.</text>
</comment>
<evidence type="ECO:0000313" key="3">
    <source>
        <dbReference type="Proteomes" id="UP000443353"/>
    </source>
</evidence>